<dbReference type="InterPro" id="IPR029045">
    <property type="entry name" value="ClpP/crotonase-like_dom_sf"/>
</dbReference>
<keyword evidence="2" id="KW-0443">Lipid metabolism</keyword>
<dbReference type="Gene3D" id="3.90.226.10">
    <property type="entry name" value="2-enoyl-CoA Hydratase, Chain A, domain 1"/>
    <property type="match status" value="1"/>
</dbReference>
<evidence type="ECO:0000313" key="7">
    <source>
        <dbReference type="Proteomes" id="UP000515728"/>
    </source>
</evidence>
<proteinExistence type="inferred from homology"/>
<keyword evidence="7" id="KW-1185">Reference proteome</keyword>
<dbReference type="InterPro" id="IPR001753">
    <property type="entry name" value="Enoyl-CoA_hydra/iso"/>
</dbReference>
<dbReference type="KEGG" id="ppel:H6H00_19540"/>
<dbReference type="Proteomes" id="UP000515728">
    <property type="component" value="Chromosome"/>
</dbReference>
<dbReference type="InterPro" id="IPR014748">
    <property type="entry name" value="Enoyl-CoA_hydra_C"/>
</dbReference>
<dbReference type="PANTHER" id="PTHR11941">
    <property type="entry name" value="ENOYL-COA HYDRATASE-RELATED"/>
    <property type="match status" value="1"/>
</dbReference>
<organism evidence="6 7">
    <name type="scientific">Pseudonocardia petroleophila</name>
    <dbReference type="NCBI Taxonomy" id="37331"/>
    <lineage>
        <taxon>Bacteria</taxon>
        <taxon>Bacillati</taxon>
        <taxon>Actinomycetota</taxon>
        <taxon>Actinomycetes</taxon>
        <taxon>Pseudonocardiales</taxon>
        <taxon>Pseudonocardiaceae</taxon>
        <taxon>Pseudonocardia</taxon>
    </lineage>
</organism>
<keyword evidence="3" id="KW-0456">Lyase</keyword>
<dbReference type="GO" id="GO:0006635">
    <property type="term" value="P:fatty acid beta-oxidation"/>
    <property type="evidence" value="ECO:0007669"/>
    <property type="project" value="TreeGrafter"/>
</dbReference>
<evidence type="ECO:0000256" key="4">
    <source>
        <dbReference type="RuleBase" id="RU003707"/>
    </source>
</evidence>
<protein>
    <submittedName>
        <fullName evidence="6">Enoyl-CoA hydratase/isomerase family protein</fullName>
    </submittedName>
</protein>
<dbReference type="Gene3D" id="1.10.12.10">
    <property type="entry name" value="Lyase 2-enoyl-coa Hydratase, Chain A, domain 2"/>
    <property type="match status" value="1"/>
</dbReference>
<reference evidence="6 7" key="1">
    <citation type="submission" date="2020-08" db="EMBL/GenBank/DDBJ databases">
        <authorList>
            <person name="Mo P."/>
        </authorList>
    </citation>
    <scope>NUCLEOTIDE SEQUENCE [LARGE SCALE GENOMIC DNA]</scope>
    <source>
        <strain evidence="6 7">CGMCC 4.1532</strain>
    </source>
</reference>
<evidence type="ECO:0000256" key="1">
    <source>
        <dbReference type="ARBA" id="ARBA00005254"/>
    </source>
</evidence>
<evidence type="ECO:0000313" key="6">
    <source>
        <dbReference type="EMBL" id="QNG55710.1"/>
    </source>
</evidence>
<dbReference type="PANTHER" id="PTHR11941:SF169">
    <property type="entry name" value="(7AS)-7A-METHYL-1,5-DIOXO-2,3,5,6,7,7A-HEXAHYDRO-1H-INDENE-CARBOXYL-COA HYDROLASE"/>
    <property type="match status" value="1"/>
</dbReference>
<dbReference type="AlphaFoldDB" id="A0A7G7MSE9"/>
<dbReference type="EMBL" id="CP060131">
    <property type="protein sequence ID" value="QNG55710.1"/>
    <property type="molecule type" value="Genomic_DNA"/>
</dbReference>
<dbReference type="SUPFAM" id="SSF52096">
    <property type="entry name" value="ClpP/crotonase"/>
    <property type="match status" value="1"/>
</dbReference>
<accession>A0A7G7MSE9</accession>
<sequence length="311" mass="32741">MRGPAGCCSPRQSDARSDHARWSGLRHGDGGAAPSVATTTALRWCGPTKGGRTIVSAGDVTYAVEDGVAVLTLDRPDSHNALTVHMVQRFAEASAAAQADDSVRAVVVTGAGEKAFCAGGDLAELIPRLTAGEVEILTPDPAKRFLSDVFKPVIAAVNGICVAGGLELMLGTDLRIAADTAVFGLPEVRWGLIPGGGSHVRLPQQVPWAFAMQLLLTGDHVPAERAHAAWLVNEVVPRAEVLDRALAVAQGIVRNGPLAVRTAKEIAVRALQNEPRFALEAALNQRVLTSHDATEGPRAFVEKRDPQFRGA</sequence>
<evidence type="ECO:0000256" key="2">
    <source>
        <dbReference type="ARBA" id="ARBA00023098"/>
    </source>
</evidence>
<evidence type="ECO:0000256" key="3">
    <source>
        <dbReference type="ARBA" id="ARBA00023239"/>
    </source>
</evidence>
<dbReference type="PROSITE" id="PS00166">
    <property type="entry name" value="ENOYL_COA_HYDRATASE"/>
    <property type="match status" value="1"/>
</dbReference>
<comment type="similarity">
    <text evidence="1 4">Belongs to the enoyl-CoA hydratase/isomerase family.</text>
</comment>
<dbReference type="CDD" id="cd06558">
    <property type="entry name" value="crotonase-like"/>
    <property type="match status" value="1"/>
</dbReference>
<dbReference type="GO" id="GO:0016829">
    <property type="term" value="F:lyase activity"/>
    <property type="evidence" value="ECO:0007669"/>
    <property type="project" value="UniProtKB-KW"/>
</dbReference>
<dbReference type="InterPro" id="IPR018376">
    <property type="entry name" value="Enoyl-CoA_hyd/isom_CS"/>
</dbReference>
<gene>
    <name evidence="6" type="ORF">H6H00_19540</name>
</gene>
<feature type="region of interest" description="Disordered" evidence="5">
    <location>
        <begin position="1"/>
        <end position="34"/>
    </location>
</feature>
<name>A0A7G7MSE9_9PSEU</name>
<evidence type="ECO:0000256" key="5">
    <source>
        <dbReference type="SAM" id="MobiDB-lite"/>
    </source>
</evidence>
<feature type="compositionally biased region" description="Basic and acidic residues" evidence="5">
    <location>
        <begin position="13"/>
        <end position="29"/>
    </location>
</feature>
<dbReference type="Pfam" id="PF00378">
    <property type="entry name" value="ECH_1"/>
    <property type="match status" value="1"/>
</dbReference>